<evidence type="ECO:0000313" key="6">
    <source>
        <dbReference type="EMBL" id="CAF1085838.1"/>
    </source>
</evidence>
<evidence type="ECO:0000259" key="4">
    <source>
        <dbReference type="Pfam" id="PF00675"/>
    </source>
</evidence>
<dbReference type="EMBL" id="CAJNOQ010005091">
    <property type="protein sequence ID" value="CAF1085838.1"/>
    <property type="molecule type" value="Genomic_DNA"/>
</dbReference>
<keyword evidence="8" id="KW-1185">Reference proteome</keyword>
<keyword evidence="3" id="KW-0496">Mitochondrion</keyword>
<evidence type="ECO:0000256" key="1">
    <source>
        <dbReference type="ARBA" id="ARBA00004173"/>
    </source>
</evidence>
<keyword evidence="2" id="KW-0809">Transit peptide</keyword>
<proteinExistence type="predicted"/>
<sequence length="465" mass="51872">MTLACVGDRTRHYSTLPATKLRQSTGISRVDLPKENINVTKLPNGLVIASLENHSPVCRVAAVVKAGARYEPYDSQGVTNLLRIYSNLSTKYVSRLGLTKNLERLGASFRCTQTRENMVYSIDGLRSNYVQGAQFLAPVVCYPAFKPYEIHDEKARIQVDRDLYLQTPELQLNDLLHEAAFKGGLSRPLSVSDEMINKLNHRQMYTFHSKYFTPDRVSLVGMGLNHNVLAQLAEKFKFSQEQLKSTPGFGNLAPIEDEPEPVKYKGGEIRADRPSSTVHIALACEGVSWSDKNLLSSELIGQVLGDGPHIKWSAGASRLQKAASAVADNTCVVSSFNLHYTDTGLFGVHIICHKNDAGKVVKSVWSEFQKFAKSGLNEEELKIARKKLQVSTNMKMESSDYLLESMILNPEHCDKTSDLETITNEIQQIKVDQINQFTKKLSQSKLTMAAIGNLKTLLHLDDLRQ</sequence>
<dbReference type="InterPro" id="IPR007863">
    <property type="entry name" value="Peptidase_M16_C"/>
</dbReference>
<evidence type="ECO:0000256" key="3">
    <source>
        <dbReference type="ARBA" id="ARBA00023128"/>
    </source>
</evidence>
<dbReference type="PANTHER" id="PTHR11851:SF226">
    <property type="entry name" value="CYTOCHROME B-C1 COMPLEX SUBUNIT 2, MITOCHONDRIAL"/>
    <property type="match status" value="1"/>
</dbReference>
<dbReference type="SUPFAM" id="SSF63411">
    <property type="entry name" value="LuxS/MPP-like metallohydrolase"/>
    <property type="match status" value="2"/>
</dbReference>
<comment type="caution">
    <text evidence="6">The sequence shown here is derived from an EMBL/GenBank/DDBJ whole genome shotgun (WGS) entry which is preliminary data.</text>
</comment>
<organism evidence="6 8">
    <name type="scientific">Didymodactylos carnosus</name>
    <dbReference type="NCBI Taxonomy" id="1234261"/>
    <lineage>
        <taxon>Eukaryota</taxon>
        <taxon>Metazoa</taxon>
        <taxon>Spiralia</taxon>
        <taxon>Gnathifera</taxon>
        <taxon>Rotifera</taxon>
        <taxon>Eurotatoria</taxon>
        <taxon>Bdelloidea</taxon>
        <taxon>Philodinida</taxon>
        <taxon>Philodinidae</taxon>
        <taxon>Didymodactylos</taxon>
    </lineage>
</organism>
<reference evidence="6" key="1">
    <citation type="submission" date="2021-02" db="EMBL/GenBank/DDBJ databases">
        <authorList>
            <person name="Nowell W R."/>
        </authorList>
    </citation>
    <scope>NUCLEOTIDE SEQUENCE</scope>
</reference>
<gene>
    <name evidence="6" type="ORF">GPM918_LOCUS18002</name>
    <name evidence="7" type="ORF">SRO942_LOCUS17999</name>
</gene>
<dbReference type="PANTHER" id="PTHR11851">
    <property type="entry name" value="METALLOPROTEASE"/>
    <property type="match status" value="1"/>
</dbReference>
<dbReference type="FunFam" id="3.30.830.10:FF:000021">
    <property type="entry name" value="Cytochrome b-c1 complex subunit 2"/>
    <property type="match status" value="1"/>
</dbReference>
<dbReference type="InterPro" id="IPR050361">
    <property type="entry name" value="MPP/UQCRC_Complex"/>
</dbReference>
<comment type="subcellular location">
    <subcellularLocation>
        <location evidence="1">Mitochondrion</location>
    </subcellularLocation>
</comment>
<dbReference type="InterPro" id="IPR011249">
    <property type="entry name" value="Metalloenz_LuxS/M16"/>
</dbReference>
<dbReference type="GO" id="GO:0046872">
    <property type="term" value="F:metal ion binding"/>
    <property type="evidence" value="ECO:0007669"/>
    <property type="project" value="InterPro"/>
</dbReference>
<feature type="domain" description="Peptidase M16 C-terminal" evidence="5">
    <location>
        <begin position="199"/>
        <end position="388"/>
    </location>
</feature>
<evidence type="ECO:0000313" key="8">
    <source>
        <dbReference type="Proteomes" id="UP000663829"/>
    </source>
</evidence>
<evidence type="ECO:0000313" key="7">
    <source>
        <dbReference type="EMBL" id="CAF3851410.1"/>
    </source>
</evidence>
<dbReference type="InterPro" id="IPR011765">
    <property type="entry name" value="Pept_M16_N"/>
</dbReference>
<evidence type="ECO:0000259" key="5">
    <source>
        <dbReference type="Pfam" id="PF05193"/>
    </source>
</evidence>
<dbReference type="AlphaFoldDB" id="A0A814MZG7"/>
<dbReference type="GO" id="GO:0005739">
    <property type="term" value="C:mitochondrion"/>
    <property type="evidence" value="ECO:0007669"/>
    <property type="project" value="UniProtKB-SubCell"/>
</dbReference>
<dbReference type="Proteomes" id="UP000663829">
    <property type="component" value="Unassembled WGS sequence"/>
</dbReference>
<dbReference type="Pfam" id="PF05193">
    <property type="entry name" value="Peptidase_M16_C"/>
    <property type="match status" value="1"/>
</dbReference>
<dbReference type="Gene3D" id="3.30.830.10">
    <property type="entry name" value="Metalloenzyme, LuxS/M16 peptidase-like"/>
    <property type="match status" value="2"/>
</dbReference>
<protein>
    <submittedName>
        <fullName evidence="6">Uncharacterized protein</fullName>
    </submittedName>
</protein>
<dbReference type="Pfam" id="PF00675">
    <property type="entry name" value="Peptidase_M16"/>
    <property type="match status" value="1"/>
</dbReference>
<dbReference type="Proteomes" id="UP000681722">
    <property type="component" value="Unassembled WGS sequence"/>
</dbReference>
<feature type="domain" description="Peptidase M16 N-terminal" evidence="4">
    <location>
        <begin position="48"/>
        <end position="189"/>
    </location>
</feature>
<dbReference type="GO" id="GO:0016020">
    <property type="term" value="C:membrane"/>
    <property type="evidence" value="ECO:0007669"/>
    <property type="project" value="UniProtKB-ARBA"/>
</dbReference>
<dbReference type="EMBL" id="CAJOBC010005091">
    <property type="protein sequence ID" value="CAF3851410.1"/>
    <property type="molecule type" value="Genomic_DNA"/>
</dbReference>
<evidence type="ECO:0000256" key="2">
    <source>
        <dbReference type="ARBA" id="ARBA00022946"/>
    </source>
</evidence>
<accession>A0A814MZG7</accession>
<dbReference type="OrthoDB" id="6369905at2759"/>
<dbReference type="FunFam" id="3.30.830.10:FF:000039">
    <property type="entry name" value="Ubiquinol-cytochrome c reductase core subunit 2"/>
    <property type="match status" value="1"/>
</dbReference>
<name>A0A814MZG7_9BILA</name>